<dbReference type="OrthoDB" id="5399006at2759"/>
<gene>
    <name evidence="1" type="ORF">SELMODRAFT_437787</name>
</gene>
<dbReference type="EMBL" id="GL377566">
    <property type="protein sequence ID" value="EFJ36685.1"/>
    <property type="molecule type" value="Genomic_DNA"/>
</dbReference>
<accession>D8QTP6</accession>
<dbReference type="Pfam" id="PF00106">
    <property type="entry name" value="adh_short"/>
    <property type="match status" value="1"/>
</dbReference>
<organism evidence="2">
    <name type="scientific">Selaginella moellendorffii</name>
    <name type="common">Spikemoss</name>
    <dbReference type="NCBI Taxonomy" id="88036"/>
    <lineage>
        <taxon>Eukaryota</taxon>
        <taxon>Viridiplantae</taxon>
        <taxon>Streptophyta</taxon>
        <taxon>Embryophyta</taxon>
        <taxon>Tracheophyta</taxon>
        <taxon>Lycopodiopsida</taxon>
        <taxon>Selaginellales</taxon>
        <taxon>Selaginellaceae</taxon>
        <taxon>Selaginella</taxon>
    </lineage>
</organism>
<keyword evidence="2" id="KW-1185">Reference proteome</keyword>
<dbReference type="AlphaFoldDB" id="D8QTP6"/>
<evidence type="ECO:0000313" key="2">
    <source>
        <dbReference type="Proteomes" id="UP000001514"/>
    </source>
</evidence>
<dbReference type="Proteomes" id="UP000001514">
    <property type="component" value="Unassembled WGS sequence"/>
</dbReference>
<dbReference type="eggNOG" id="KOG1014">
    <property type="taxonomic scope" value="Eukaryota"/>
</dbReference>
<dbReference type="SUPFAM" id="SSF51735">
    <property type="entry name" value="NAD(P)-binding Rossmann-fold domains"/>
    <property type="match status" value="1"/>
</dbReference>
<dbReference type="HOGENOM" id="CLU_010194_17_0_1"/>
<dbReference type="Gramene" id="EFJ36685">
    <property type="protein sequence ID" value="EFJ36685"/>
    <property type="gene ID" value="SELMODRAFT_437787"/>
</dbReference>
<dbReference type="InParanoid" id="D8QTP6"/>
<dbReference type="PANTHER" id="PTHR43431">
    <property type="entry name" value="OXIDOREDUCTASE, SHORT CHAIN DEHYDROGENASE/REDUCTASE FAMILY (AFU_ORTHOLOGUE AFUA_5G14000)"/>
    <property type="match status" value="1"/>
</dbReference>
<dbReference type="OMA" id="FAGAKHG"/>
<dbReference type="KEGG" id="smo:SELMODRAFT_437787"/>
<dbReference type="PANTHER" id="PTHR43431:SF1">
    <property type="entry name" value="OS08G0476300 PROTEIN"/>
    <property type="match status" value="1"/>
</dbReference>
<protein>
    <recommendedName>
        <fullName evidence="3">Short-chain dehydrogenase/reductase SDR</fullName>
    </recommendedName>
</protein>
<dbReference type="FunCoup" id="D8QTP6">
    <property type="interactions" value="26"/>
</dbReference>
<dbReference type="InterPro" id="IPR036291">
    <property type="entry name" value="NAD(P)-bd_dom_sf"/>
</dbReference>
<dbReference type="STRING" id="88036.D8QTP6"/>
<reference evidence="1 2" key="1">
    <citation type="journal article" date="2011" name="Science">
        <title>The Selaginella genome identifies genetic changes associated with the evolution of vascular plants.</title>
        <authorList>
            <person name="Banks J.A."/>
            <person name="Nishiyama T."/>
            <person name="Hasebe M."/>
            <person name="Bowman J.L."/>
            <person name="Gribskov M."/>
            <person name="dePamphilis C."/>
            <person name="Albert V.A."/>
            <person name="Aono N."/>
            <person name="Aoyama T."/>
            <person name="Ambrose B.A."/>
            <person name="Ashton N.W."/>
            <person name="Axtell M.J."/>
            <person name="Barker E."/>
            <person name="Barker M.S."/>
            <person name="Bennetzen J.L."/>
            <person name="Bonawitz N.D."/>
            <person name="Chapple C."/>
            <person name="Cheng C."/>
            <person name="Correa L.G."/>
            <person name="Dacre M."/>
            <person name="DeBarry J."/>
            <person name="Dreyer I."/>
            <person name="Elias M."/>
            <person name="Engstrom E.M."/>
            <person name="Estelle M."/>
            <person name="Feng L."/>
            <person name="Finet C."/>
            <person name="Floyd S.K."/>
            <person name="Frommer W.B."/>
            <person name="Fujita T."/>
            <person name="Gramzow L."/>
            <person name="Gutensohn M."/>
            <person name="Harholt J."/>
            <person name="Hattori M."/>
            <person name="Heyl A."/>
            <person name="Hirai T."/>
            <person name="Hiwatashi Y."/>
            <person name="Ishikawa M."/>
            <person name="Iwata M."/>
            <person name="Karol K.G."/>
            <person name="Koehler B."/>
            <person name="Kolukisaoglu U."/>
            <person name="Kubo M."/>
            <person name="Kurata T."/>
            <person name="Lalonde S."/>
            <person name="Li K."/>
            <person name="Li Y."/>
            <person name="Litt A."/>
            <person name="Lyons E."/>
            <person name="Manning G."/>
            <person name="Maruyama T."/>
            <person name="Michael T.P."/>
            <person name="Mikami K."/>
            <person name="Miyazaki S."/>
            <person name="Morinaga S."/>
            <person name="Murata T."/>
            <person name="Mueller-Roeber B."/>
            <person name="Nelson D.R."/>
            <person name="Obara M."/>
            <person name="Oguri Y."/>
            <person name="Olmstead R.G."/>
            <person name="Onodera N."/>
            <person name="Petersen B.L."/>
            <person name="Pils B."/>
            <person name="Prigge M."/>
            <person name="Rensing S.A."/>
            <person name="Riano-Pachon D.M."/>
            <person name="Roberts A.W."/>
            <person name="Sato Y."/>
            <person name="Scheller H.V."/>
            <person name="Schulz B."/>
            <person name="Schulz C."/>
            <person name="Shakirov E.V."/>
            <person name="Shibagaki N."/>
            <person name="Shinohara N."/>
            <person name="Shippen D.E."/>
            <person name="Soerensen I."/>
            <person name="Sotooka R."/>
            <person name="Sugimoto N."/>
            <person name="Sugita M."/>
            <person name="Sumikawa N."/>
            <person name="Tanurdzic M."/>
            <person name="Theissen G."/>
            <person name="Ulvskov P."/>
            <person name="Wakazuki S."/>
            <person name="Weng J.K."/>
            <person name="Willats W.W."/>
            <person name="Wipf D."/>
            <person name="Wolf P.G."/>
            <person name="Yang L."/>
            <person name="Zimmer A.D."/>
            <person name="Zhu Q."/>
            <person name="Mitros T."/>
            <person name="Hellsten U."/>
            <person name="Loque D."/>
            <person name="Otillar R."/>
            <person name="Salamov A."/>
            <person name="Schmutz J."/>
            <person name="Shapiro H."/>
            <person name="Lindquist E."/>
            <person name="Lucas S."/>
            <person name="Rokhsar D."/>
            <person name="Grigoriev I.V."/>
        </authorList>
    </citation>
    <scope>NUCLEOTIDE SEQUENCE [LARGE SCALE GENOMIC DNA]</scope>
</reference>
<sequence>MYTERRMRGEIARRVTAVVGVGPGLGLSIARRFAREGYIVAILSRNLEKLMKLAEEIVEKEAKAQVAAIRIDCADGKSVKEAFEAVHSLGAVESLVFNTNTPFPWPPPKFTDVKPESFERSITVPIMGAFYCAQQVLPGMVERRKGSILFTGATASLRGSAGFAELACGKFGLRALAQCLAREYQPQGIHVAHVVIDGMIASSQNANDQTGLNPDAVADSFWQLHCQDKSAWTMELDLRPFFEKF</sequence>
<dbReference type="InterPro" id="IPR002347">
    <property type="entry name" value="SDR_fam"/>
</dbReference>
<evidence type="ECO:0000313" key="1">
    <source>
        <dbReference type="EMBL" id="EFJ36685.1"/>
    </source>
</evidence>
<proteinExistence type="predicted"/>
<dbReference type="PRINTS" id="PR00081">
    <property type="entry name" value="GDHRDH"/>
</dbReference>
<name>D8QTP6_SELML</name>
<dbReference type="Gene3D" id="3.40.50.720">
    <property type="entry name" value="NAD(P)-binding Rossmann-like Domain"/>
    <property type="match status" value="1"/>
</dbReference>
<evidence type="ECO:0008006" key="3">
    <source>
        <dbReference type="Google" id="ProtNLM"/>
    </source>
</evidence>